<name>A0A553I787_9PEZI</name>
<dbReference type="EMBL" id="VFLP01000013">
    <property type="protein sequence ID" value="TRX96065.1"/>
    <property type="molecule type" value="Genomic_DNA"/>
</dbReference>
<evidence type="ECO:0000256" key="2">
    <source>
        <dbReference type="SAM" id="MobiDB-lite"/>
    </source>
</evidence>
<accession>A0A553I787</accession>
<dbReference type="Pfam" id="PF13489">
    <property type="entry name" value="Methyltransf_23"/>
    <property type="match status" value="1"/>
</dbReference>
<comment type="caution">
    <text evidence="3">The sequence shown here is derived from an EMBL/GenBank/DDBJ whole genome shotgun (WGS) entry which is preliminary data.</text>
</comment>
<dbReference type="STRING" id="2512241.A0A553I787"/>
<dbReference type="OrthoDB" id="2013972at2759"/>
<dbReference type="PANTHER" id="PTHR43591:SF102">
    <property type="entry name" value="S-ADENOSYL-L-METHIONINE-DEPENDENT METHYLTRANSFERASE"/>
    <property type="match status" value="1"/>
</dbReference>
<evidence type="ECO:0008006" key="5">
    <source>
        <dbReference type="Google" id="ProtNLM"/>
    </source>
</evidence>
<proteinExistence type="inferred from homology"/>
<feature type="region of interest" description="Disordered" evidence="2">
    <location>
        <begin position="1"/>
        <end position="47"/>
    </location>
</feature>
<gene>
    <name evidence="3" type="ORF">FHL15_003207</name>
</gene>
<protein>
    <recommendedName>
        <fullName evidence="5">Methyltransferase domain-containing protein</fullName>
    </recommendedName>
</protein>
<dbReference type="Proteomes" id="UP000319160">
    <property type="component" value="Unassembled WGS sequence"/>
</dbReference>
<sequence>MSSPHPNEGRMPESSREPSSSDPASSHDHLPSLNQVPSVTYSDTPSSRSFGDFSTGLSVDDDDNDGDVDSAIFDIDQAQSSTSVTSSVYNFVQEHGRTYHRYKEGKYWMPNDEVRDAPSVEAIGLISGIFGNRLALAPIQEPARVLDFGTGTGTWAIEFAIQHPISDVLGTDLSPIQPEYVPPNCRFEIDDIEDEWMFSSKFDYVHGRHMVGSITDFPKLFASIYANLNPGGWVELQDYYVKLQSIDGTLDGTVLQRWNHMLNHALTFTGRSGLNTVKYRRWMRDAGFEDVREEVFAVPGNPWAKGEEQKQLGALQMENILEGLYGISISLFTKFLGMSPQAVETLLVDVRKDLMNRNIHFYYPIMSVYARKPLTSS</sequence>
<dbReference type="PANTHER" id="PTHR43591">
    <property type="entry name" value="METHYLTRANSFERASE"/>
    <property type="match status" value="1"/>
</dbReference>
<dbReference type="AlphaFoldDB" id="A0A553I787"/>
<evidence type="ECO:0000313" key="3">
    <source>
        <dbReference type="EMBL" id="TRX96065.1"/>
    </source>
</evidence>
<comment type="similarity">
    <text evidence="1">Belongs to the methyltransferase superfamily. LaeA methyltransferase family.</text>
</comment>
<organism evidence="3 4">
    <name type="scientific">Xylaria flabelliformis</name>
    <dbReference type="NCBI Taxonomy" id="2512241"/>
    <lineage>
        <taxon>Eukaryota</taxon>
        <taxon>Fungi</taxon>
        <taxon>Dikarya</taxon>
        <taxon>Ascomycota</taxon>
        <taxon>Pezizomycotina</taxon>
        <taxon>Sordariomycetes</taxon>
        <taxon>Xylariomycetidae</taxon>
        <taxon>Xylariales</taxon>
        <taxon>Xylariaceae</taxon>
        <taxon>Xylaria</taxon>
    </lineage>
</organism>
<evidence type="ECO:0000256" key="1">
    <source>
        <dbReference type="ARBA" id="ARBA00038158"/>
    </source>
</evidence>
<dbReference type="Gene3D" id="3.40.50.150">
    <property type="entry name" value="Vaccinia Virus protein VP39"/>
    <property type="match status" value="1"/>
</dbReference>
<dbReference type="InterPro" id="IPR029063">
    <property type="entry name" value="SAM-dependent_MTases_sf"/>
</dbReference>
<reference evidence="4" key="1">
    <citation type="submission" date="2019-06" db="EMBL/GenBank/DDBJ databases">
        <title>Draft genome sequence of the griseofulvin-producing fungus Xylaria cubensis strain G536.</title>
        <authorList>
            <person name="Mead M.E."/>
            <person name="Raja H.A."/>
            <person name="Steenwyk J.L."/>
            <person name="Knowles S.L."/>
            <person name="Oberlies N.H."/>
            <person name="Rokas A."/>
        </authorList>
    </citation>
    <scope>NUCLEOTIDE SEQUENCE [LARGE SCALE GENOMIC DNA]</scope>
    <source>
        <strain evidence="4">G536</strain>
    </source>
</reference>
<evidence type="ECO:0000313" key="4">
    <source>
        <dbReference type="Proteomes" id="UP000319160"/>
    </source>
</evidence>
<dbReference type="SUPFAM" id="SSF53335">
    <property type="entry name" value="S-adenosyl-L-methionine-dependent methyltransferases"/>
    <property type="match status" value="1"/>
</dbReference>
<keyword evidence="4" id="KW-1185">Reference proteome</keyword>
<dbReference type="CDD" id="cd02440">
    <property type="entry name" value="AdoMet_MTases"/>
    <property type="match status" value="1"/>
</dbReference>
<feature type="compositionally biased region" description="Basic and acidic residues" evidence="2">
    <location>
        <begin position="7"/>
        <end position="16"/>
    </location>
</feature>
<dbReference type="GO" id="GO:0008168">
    <property type="term" value="F:methyltransferase activity"/>
    <property type="evidence" value="ECO:0007669"/>
    <property type="project" value="TreeGrafter"/>
</dbReference>
<feature type="compositionally biased region" description="Polar residues" evidence="2">
    <location>
        <begin position="33"/>
        <end position="47"/>
    </location>
</feature>